<organism evidence="2 3">
    <name type="scientific">Streptococcus mitis</name>
    <dbReference type="NCBI Taxonomy" id="28037"/>
    <lineage>
        <taxon>Bacteria</taxon>
        <taxon>Bacillati</taxon>
        <taxon>Bacillota</taxon>
        <taxon>Bacilli</taxon>
        <taxon>Lactobacillales</taxon>
        <taxon>Streptococcaceae</taxon>
        <taxon>Streptococcus</taxon>
        <taxon>Streptococcus mitis group</taxon>
    </lineage>
</organism>
<evidence type="ECO:0000313" key="2">
    <source>
        <dbReference type="EMBL" id="KXT96085.1"/>
    </source>
</evidence>
<feature type="transmembrane region" description="Helical" evidence="1">
    <location>
        <begin position="44"/>
        <end position="63"/>
    </location>
</feature>
<protein>
    <submittedName>
        <fullName evidence="2">Uncharacterized protein</fullName>
    </submittedName>
</protein>
<reference evidence="2 3" key="1">
    <citation type="submission" date="2016-01" db="EMBL/GenBank/DDBJ databases">
        <title>Highly variable Streptococcus oralis are common among viridans streptococci isolated from primates.</title>
        <authorList>
            <person name="Denapaite D."/>
            <person name="Rieger M."/>
            <person name="Koendgen S."/>
            <person name="Brueckner R."/>
            <person name="Ochigava I."/>
            <person name="Kappeler P."/>
            <person name="Maetz-Rensing K."/>
            <person name="Leendertz F."/>
            <person name="Hakenbeck R."/>
        </authorList>
    </citation>
    <scope>NUCLEOTIDE SEQUENCE [LARGE SCALE GENOMIC DNA]</scope>
    <source>
        <strain evidence="2 3">DD26</strain>
    </source>
</reference>
<keyword evidence="1" id="KW-0472">Membrane</keyword>
<evidence type="ECO:0000313" key="3">
    <source>
        <dbReference type="Proteomes" id="UP000070458"/>
    </source>
</evidence>
<sequence>MILAISSAFNLAGFLTIVLSAGFLTTSCLSAFSRSATSIAKSDAGIVATALSFVVTVAFPAVSNATVAPGFTFKISALIFSSSIALLSELVTTTFVAGVFTLFPALALALSAGSFNKSSTGIVAVFPSGVDTVAFPFSSNTTFVPSGFTLRIASLILSLSACCKLSLFADTLSAGLFT</sequence>
<keyword evidence="1" id="KW-1133">Transmembrane helix</keyword>
<comment type="caution">
    <text evidence="2">The sequence shown here is derived from an EMBL/GenBank/DDBJ whole genome shotgun (WGS) entry which is preliminary data.</text>
</comment>
<evidence type="ECO:0000256" key="1">
    <source>
        <dbReference type="SAM" id="Phobius"/>
    </source>
</evidence>
<name>A0A139Q0L4_STRMT</name>
<feature type="transmembrane region" description="Helical" evidence="1">
    <location>
        <begin position="83"/>
        <end position="110"/>
    </location>
</feature>
<dbReference type="EMBL" id="LQOD01000017">
    <property type="protein sequence ID" value="KXT96085.1"/>
    <property type="molecule type" value="Genomic_DNA"/>
</dbReference>
<keyword evidence="1" id="KW-0812">Transmembrane</keyword>
<proteinExistence type="predicted"/>
<feature type="transmembrane region" description="Helical" evidence="1">
    <location>
        <begin position="12"/>
        <end position="32"/>
    </location>
</feature>
<gene>
    <name evidence="2" type="ORF">SMIDD26_00116</name>
</gene>
<accession>A0A139Q0L4</accession>
<dbReference type="Proteomes" id="UP000070458">
    <property type="component" value="Unassembled WGS sequence"/>
</dbReference>
<dbReference type="AlphaFoldDB" id="A0A139Q0L4"/>